<reference evidence="3" key="1">
    <citation type="submission" date="2022-11" db="EMBL/GenBank/DDBJ databases">
        <authorList>
            <person name="Scott C."/>
            <person name="Bruce N."/>
        </authorList>
    </citation>
    <scope>NUCLEOTIDE SEQUENCE</scope>
</reference>
<dbReference type="OrthoDB" id="3254104at2759"/>
<comment type="caution">
    <text evidence="3">The sequence shown here is derived from an EMBL/GenBank/DDBJ whole genome shotgun (WGS) entry which is preliminary data.</text>
</comment>
<feature type="transmembrane region" description="Helical" evidence="2">
    <location>
        <begin position="67"/>
        <end position="89"/>
    </location>
</feature>
<keyword evidence="2" id="KW-1133">Transmembrane helix</keyword>
<evidence type="ECO:0000256" key="1">
    <source>
        <dbReference type="SAM" id="MobiDB-lite"/>
    </source>
</evidence>
<feature type="compositionally biased region" description="Basic residues" evidence="1">
    <location>
        <begin position="227"/>
        <end position="236"/>
    </location>
</feature>
<accession>A0A9P1H1R6</accession>
<proteinExistence type="predicted"/>
<feature type="transmembrane region" description="Helical" evidence="2">
    <location>
        <begin position="16"/>
        <end position="34"/>
    </location>
</feature>
<evidence type="ECO:0000256" key="2">
    <source>
        <dbReference type="SAM" id="Phobius"/>
    </source>
</evidence>
<evidence type="ECO:0000313" key="4">
    <source>
        <dbReference type="Proteomes" id="UP000838763"/>
    </source>
</evidence>
<feature type="compositionally biased region" description="Basic and acidic residues" evidence="1">
    <location>
        <begin position="237"/>
        <end position="248"/>
    </location>
</feature>
<dbReference type="EMBL" id="CALLCH030000012">
    <property type="protein sequence ID" value="CAI4215075.1"/>
    <property type="molecule type" value="Genomic_DNA"/>
</dbReference>
<evidence type="ECO:0000313" key="3">
    <source>
        <dbReference type="EMBL" id="CAI4215075.1"/>
    </source>
</evidence>
<protein>
    <submittedName>
        <fullName evidence="3">Uncharacterized protein</fullName>
    </submittedName>
</protein>
<name>A0A9P1H1R6_9PEZI</name>
<sequence>MPFVPAPLLHDRLSRAFTWLLLIGLTFLATAHYHPKLSPPTDGLASPGKSRIRFEVPYEPIDKASTFAITVLPPLCCFLATVGIGYVAFLRRGDYLWLTNVLFLPGLGASLVGLTLAFFLVYKDGLTAWPLMEAVTAIISGGYFVIFLTGALVARLVVNITTRLSSISRAADLPGRRILVTRFTTELGLAAALGALSPHSINSRPSVAPALANSRPAANTSTPSRPFGKRASKSTRKPQEEPKANLEKPEDDDASATTGAKAILRGKPPEPWHKGIAPNQVPVRFMAATLNPREVTVG</sequence>
<feature type="region of interest" description="Disordered" evidence="1">
    <location>
        <begin position="207"/>
        <end position="279"/>
    </location>
</feature>
<feature type="transmembrane region" description="Helical" evidence="2">
    <location>
        <begin position="134"/>
        <end position="158"/>
    </location>
</feature>
<gene>
    <name evidence="3" type="ORF">PPNO1_LOCUS4795</name>
</gene>
<organism evidence="3 4">
    <name type="scientific">Parascedosporium putredinis</name>
    <dbReference type="NCBI Taxonomy" id="1442378"/>
    <lineage>
        <taxon>Eukaryota</taxon>
        <taxon>Fungi</taxon>
        <taxon>Dikarya</taxon>
        <taxon>Ascomycota</taxon>
        <taxon>Pezizomycotina</taxon>
        <taxon>Sordariomycetes</taxon>
        <taxon>Hypocreomycetidae</taxon>
        <taxon>Microascales</taxon>
        <taxon>Microascaceae</taxon>
        <taxon>Parascedosporium</taxon>
    </lineage>
</organism>
<keyword evidence="2" id="KW-0472">Membrane</keyword>
<keyword evidence="2" id="KW-0812">Transmembrane</keyword>
<keyword evidence="4" id="KW-1185">Reference proteome</keyword>
<dbReference type="AlphaFoldDB" id="A0A9P1H1R6"/>
<dbReference type="Proteomes" id="UP000838763">
    <property type="component" value="Unassembled WGS sequence"/>
</dbReference>
<feature type="transmembrane region" description="Helical" evidence="2">
    <location>
        <begin position="101"/>
        <end position="122"/>
    </location>
</feature>